<dbReference type="InterPro" id="IPR029057">
    <property type="entry name" value="PRTase-like"/>
</dbReference>
<accession>A0A4U3MHX1</accession>
<dbReference type="AlphaFoldDB" id="A0A4U3MHX1"/>
<dbReference type="Gene3D" id="3.40.50.2020">
    <property type="match status" value="1"/>
</dbReference>
<feature type="domain" description="Phosphoribosyltransferase" evidence="2">
    <location>
        <begin position="177"/>
        <end position="221"/>
    </location>
</feature>
<comment type="similarity">
    <text evidence="1">Belongs to the ComF/GntX family.</text>
</comment>
<dbReference type="EMBL" id="SZQA01000011">
    <property type="protein sequence ID" value="TKK88440.1"/>
    <property type="molecule type" value="Genomic_DNA"/>
</dbReference>
<sequence length="238" mass="24732">MVVRVLDAVLDLLVPPRCAGCGGRGALVCARCAADLTAAPHLHLPETAPEGLPECWAAAGYDGVARRVLIAYKERGRTALGAALGACLARVVARLPLEPGPLVLVPVPSTRRSRRAKGHDPVRRIAEVAARRLRAGGAQVTVAPVLRPARKVADQSGLTSAQRAANLAGAFTSGAVPKGRIVLVDDVVTTGATLAEAARALRAAGAETAVAVTVAATRKRVPVMRHARRSQIRRHHSG</sequence>
<name>A0A4U3MHX1_9ACTN</name>
<dbReference type="RefSeq" id="WP_137247518.1">
    <property type="nucleotide sequence ID" value="NZ_SZQA01000011.1"/>
</dbReference>
<evidence type="ECO:0000256" key="1">
    <source>
        <dbReference type="ARBA" id="ARBA00008007"/>
    </source>
</evidence>
<dbReference type="InterPro" id="IPR000836">
    <property type="entry name" value="PRTase_dom"/>
</dbReference>
<dbReference type="PANTHER" id="PTHR47505">
    <property type="entry name" value="DNA UTILIZATION PROTEIN YHGH"/>
    <property type="match status" value="1"/>
</dbReference>
<dbReference type="SUPFAM" id="SSF53271">
    <property type="entry name" value="PRTase-like"/>
    <property type="match status" value="1"/>
</dbReference>
<dbReference type="InterPro" id="IPR051910">
    <property type="entry name" value="ComF/GntX_DNA_util-trans"/>
</dbReference>
<dbReference type="OrthoDB" id="5244859at2"/>
<organism evidence="3 4">
    <name type="scientific">Herbidospora galbida</name>
    <dbReference type="NCBI Taxonomy" id="2575442"/>
    <lineage>
        <taxon>Bacteria</taxon>
        <taxon>Bacillati</taxon>
        <taxon>Actinomycetota</taxon>
        <taxon>Actinomycetes</taxon>
        <taxon>Streptosporangiales</taxon>
        <taxon>Streptosporangiaceae</taxon>
        <taxon>Herbidospora</taxon>
    </lineage>
</organism>
<protein>
    <submittedName>
        <fullName evidence="3">ComF family protein</fullName>
    </submittedName>
</protein>
<dbReference type="Proteomes" id="UP000308705">
    <property type="component" value="Unassembled WGS sequence"/>
</dbReference>
<comment type="caution">
    <text evidence="3">The sequence shown here is derived from an EMBL/GenBank/DDBJ whole genome shotgun (WGS) entry which is preliminary data.</text>
</comment>
<dbReference type="Pfam" id="PF00156">
    <property type="entry name" value="Pribosyltran"/>
    <property type="match status" value="1"/>
</dbReference>
<evidence type="ECO:0000259" key="2">
    <source>
        <dbReference type="Pfam" id="PF00156"/>
    </source>
</evidence>
<dbReference type="PANTHER" id="PTHR47505:SF1">
    <property type="entry name" value="DNA UTILIZATION PROTEIN YHGH"/>
    <property type="match status" value="1"/>
</dbReference>
<keyword evidence="4" id="KW-1185">Reference proteome</keyword>
<evidence type="ECO:0000313" key="3">
    <source>
        <dbReference type="EMBL" id="TKK88440.1"/>
    </source>
</evidence>
<evidence type="ECO:0000313" key="4">
    <source>
        <dbReference type="Proteomes" id="UP000308705"/>
    </source>
</evidence>
<reference evidence="3 4" key="1">
    <citation type="submission" date="2019-04" db="EMBL/GenBank/DDBJ databases">
        <title>Herbidospora sp. NEAU-GS14.nov., a novel actinomycete isolated from soil.</title>
        <authorList>
            <person name="Han L."/>
        </authorList>
    </citation>
    <scope>NUCLEOTIDE SEQUENCE [LARGE SCALE GENOMIC DNA]</scope>
    <source>
        <strain evidence="3 4">NEAU-GS14</strain>
    </source>
</reference>
<proteinExistence type="inferred from homology"/>
<gene>
    <name evidence="3" type="ORF">FDA94_14205</name>
</gene>